<dbReference type="Proteomes" id="UP000236161">
    <property type="component" value="Unassembled WGS sequence"/>
</dbReference>
<dbReference type="EMBL" id="KZ454627">
    <property type="protein sequence ID" value="PKA46001.1"/>
    <property type="molecule type" value="Genomic_DNA"/>
</dbReference>
<organism evidence="1 2">
    <name type="scientific">Apostasia shenzhenica</name>
    <dbReference type="NCBI Taxonomy" id="1088818"/>
    <lineage>
        <taxon>Eukaryota</taxon>
        <taxon>Viridiplantae</taxon>
        <taxon>Streptophyta</taxon>
        <taxon>Embryophyta</taxon>
        <taxon>Tracheophyta</taxon>
        <taxon>Spermatophyta</taxon>
        <taxon>Magnoliopsida</taxon>
        <taxon>Liliopsida</taxon>
        <taxon>Asparagales</taxon>
        <taxon>Orchidaceae</taxon>
        <taxon>Apostasioideae</taxon>
        <taxon>Apostasia</taxon>
    </lineage>
</organism>
<gene>
    <name evidence="1" type="ORF">AXF42_Ash019762</name>
</gene>
<evidence type="ECO:0000313" key="1">
    <source>
        <dbReference type="EMBL" id="PKA46001.1"/>
    </source>
</evidence>
<protein>
    <submittedName>
        <fullName evidence="1">Uncharacterized protein</fullName>
    </submittedName>
</protein>
<proteinExistence type="predicted"/>
<accession>A0A2H9ZRT1</accession>
<evidence type="ECO:0000313" key="2">
    <source>
        <dbReference type="Proteomes" id="UP000236161"/>
    </source>
</evidence>
<reference evidence="1 2" key="1">
    <citation type="journal article" date="2017" name="Nature">
        <title>The Apostasia genome and the evolution of orchids.</title>
        <authorList>
            <person name="Zhang G.Q."/>
            <person name="Liu K.W."/>
            <person name="Li Z."/>
            <person name="Lohaus R."/>
            <person name="Hsiao Y.Y."/>
            <person name="Niu S.C."/>
            <person name="Wang J.Y."/>
            <person name="Lin Y.C."/>
            <person name="Xu Q."/>
            <person name="Chen L.J."/>
            <person name="Yoshida K."/>
            <person name="Fujiwara S."/>
            <person name="Wang Z.W."/>
            <person name="Zhang Y.Q."/>
            <person name="Mitsuda N."/>
            <person name="Wang M."/>
            <person name="Liu G.H."/>
            <person name="Pecoraro L."/>
            <person name="Huang H.X."/>
            <person name="Xiao X.J."/>
            <person name="Lin M."/>
            <person name="Wu X.Y."/>
            <person name="Wu W.L."/>
            <person name="Chen Y.Y."/>
            <person name="Chang S.B."/>
            <person name="Sakamoto S."/>
            <person name="Ohme-Takagi M."/>
            <person name="Yagi M."/>
            <person name="Zeng S.J."/>
            <person name="Shen C.Y."/>
            <person name="Yeh C.M."/>
            <person name="Luo Y.B."/>
            <person name="Tsai W.C."/>
            <person name="Van de Peer Y."/>
            <person name="Liu Z.J."/>
        </authorList>
    </citation>
    <scope>NUCLEOTIDE SEQUENCE [LARGE SCALE GENOMIC DNA]</scope>
    <source>
        <strain evidence="2">cv. Shenzhen</strain>
        <tissue evidence="1">Stem</tissue>
    </source>
</reference>
<sequence>MNSYDPRRMKRLAMDFVVPSLPHKVERCCQPMRDKVVAIMRDRSSHALKKLRVLFFRRNARCLPGNVVWGFRRLAGVRIPRELSRLRKLFGPHGCILPLLQPAGCSAGYLRVPPNKCVVLARLLHWNERLALG</sequence>
<name>A0A2H9ZRT1_9ASPA</name>
<dbReference type="AlphaFoldDB" id="A0A2H9ZRT1"/>
<keyword evidence="2" id="KW-1185">Reference proteome</keyword>